<dbReference type="PANTHER" id="PTHR11552:SF208">
    <property type="entry name" value="RE36204P-RELATED"/>
    <property type="match status" value="1"/>
</dbReference>
<dbReference type="VEuPathDB" id="VectorBase:ACON2_043109"/>
<feature type="binding site" evidence="3">
    <location>
        <position position="281"/>
    </location>
    <ligand>
        <name>FAD</name>
        <dbReference type="ChEBI" id="CHEBI:57692"/>
    </ligand>
</feature>
<evidence type="ECO:0000256" key="2">
    <source>
        <dbReference type="PIRSR" id="PIRSR000137-1"/>
    </source>
</evidence>
<reference key="1">
    <citation type="journal article" date="2019" name="Genes (Basel)">
        <title>A High-Quality De novo Genome Assembly from a Single Mosquito Using PacBio Sequencing.</title>
        <authorList>
            <person name="Kingan S.B."/>
            <person name="Heaton H."/>
            <person name="Cudini J."/>
            <person name="Lambert C.C."/>
            <person name="Baybayan P."/>
            <person name="Galvin B.D."/>
            <person name="Durbin R."/>
            <person name="Korlach J."/>
            <person name="Lawniczak M.K.N."/>
        </authorList>
    </citation>
    <scope>NUCLEOTIDE SEQUENCE [LARGE SCALE GENOMIC DNA]</scope>
    <source>
        <strain>Mali-NIH</strain>
    </source>
</reference>
<dbReference type="Gene3D" id="3.30.560.10">
    <property type="entry name" value="Glucose Oxidase, domain 3"/>
    <property type="match status" value="1"/>
</dbReference>
<dbReference type="InterPro" id="IPR000172">
    <property type="entry name" value="GMC_OxRdtase_N"/>
</dbReference>
<evidence type="ECO:0000256" key="1">
    <source>
        <dbReference type="ARBA" id="ARBA00010790"/>
    </source>
</evidence>
<evidence type="ECO:0000259" key="7">
    <source>
        <dbReference type="PROSITE" id="PS00624"/>
    </source>
</evidence>
<dbReference type="PIRSF" id="PIRSF000137">
    <property type="entry name" value="Alcohol_oxidase"/>
    <property type="match status" value="1"/>
</dbReference>
<feature type="active site" description="Proton donor" evidence="2">
    <location>
        <position position="560"/>
    </location>
</feature>
<dbReference type="PANTHER" id="PTHR11552">
    <property type="entry name" value="GLUCOSE-METHANOL-CHOLINE GMC OXIDOREDUCTASE"/>
    <property type="match status" value="1"/>
</dbReference>
<dbReference type="GO" id="GO:0016614">
    <property type="term" value="F:oxidoreductase activity, acting on CH-OH group of donors"/>
    <property type="evidence" value="ECO:0007669"/>
    <property type="project" value="InterPro"/>
</dbReference>
<feature type="chain" id="PRO_5026337220" description="Glucose-methanol-choline oxidoreductase N-terminal domain-containing protein" evidence="5">
    <location>
        <begin position="25"/>
        <end position="627"/>
    </location>
</feature>
<dbReference type="InterPro" id="IPR036188">
    <property type="entry name" value="FAD/NAD-bd_sf"/>
</dbReference>
<keyword evidence="4" id="KW-0285">Flavoprotein</keyword>
<dbReference type="Proteomes" id="UP001105220">
    <property type="component" value="Unplaced"/>
</dbReference>
<dbReference type="AlphaFoldDB" id="A0A6E8W5X6"/>
<keyword evidence="9" id="KW-1185">Reference proteome</keyword>
<accession>A0A6E8W5X6</accession>
<dbReference type="InterPro" id="IPR007867">
    <property type="entry name" value="GMC_OxRtase_C"/>
</dbReference>
<dbReference type="PROSITE" id="PS00623">
    <property type="entry name" value="GMC_OXRED_1"/>
    <property type="match status" value="1"/>
</dbReference>
<dbReference type="EnsemblMetazoa" id="ACON012263-RA">
    <property type="protein sequence ID" value="ACON012263-PA"/>
    <property type="gene ID" value="ACON012263"/>
</dbReference>
<keyword evidence="3 4" id="KW-0274">FAD</keyword>
<dbReference type="PROSITE" id="PS00624">
    <property type="entry name" value="GMC_OXRED_2"/>
    <property type="match status" value="1"/>
</dbReference>
<comment type="cofactor">
    <cofactor evidence="3">
        <name>FAD</name>
        <dbReference type="ChEBI" id="CHEBI:57692"/>
    </cofactor>
</comment>
<dbReference type="GO" id="GO:0050660">
    <property type="term" value="F:flavin adenine dinucleotide binding"/>
    <property type="evidence" value="ECO:0007669"/>
    <property type="project" value="InterPro"/>
</dbReference>
<feature type="signal peptide" evidence="5">
    <location>
        <begin position="1"/>
        <end position="24"/>
    </location>
</feature>
<feature type="domain" description="Glucose-methanol-choline oxidoreductase N-terminal" evidence="7">
    <location>
        <begin position="318"/>
        <end position="332"/>
    </location>
</feature>
<evidence type="ECO:0000256" key="4">
    <source>
        <dbReference type="RuleBase" id="RU003968"/>
    </source>
</evidence>
<feature type="active site" description="Proton acceptor" evidence="2">
    <location>
        <position position="604"/>
    </location>
</feature>
<dbReference type="Pfam" id="PF05199">
    <property type="entry name" value="GMC_oxred_C"/>
    <property type="match status" value="1"/>
</dbReference>
<dbReference type="SUPFAM" id="SSF51905">
    <property type="entry name" value="FAD/NAD(P)-binding domain"/>
    <property type="match status" value="1"/>
</dbReference>
<evidence type="ECO:0000256" key="5">
    <source>
        <dbReference type="SAM" id="SignalP"/>
    </source>
</evidence>
<dbReference type="VEuPathDB" id="VectorBase:ACMO_009499"/>
<comment type="similarity">
    <text evidence="1 4">Belongs to the GMC oxidoreductase family.</text>
</comment>
<dbReference type="SUPFAM" id="SSF54373">
    <property type="entry name" value="FAD-linked reductases, C-terminal domain"/>
    <property type="match status" value="1"/>
</dbReference>
<protein>
    <recommendedName>
        <fullName evidence="6 7">Glucose-methanol-choline oxidoreductase N-terminal domain-containing protein</fullName>
    </recommendedName>
</protein>
<dbReference type="Gene3D" id="3.50.50.60">
    <property type="entry name" value="FAD/NAD(P)-binding domain"/>
    <property type="match status" value="1"/>
</dbReference>
<proteinExistence type="inferred from homology"/>
<evidence type="ECO:0000256" key="3">
    <source>
        <dbReference type="PIRSR" id="PIRSR000137-2"/>
    </source>
</evidence>
<organism evidence="8 9">
    <name type="scientific">Anopheles coluzzii</name>
    <name type="common">African malaria mosquito</name>
    <dbReference type="NCBI Taxonomy" id="1518534"/>
    <lineage>
        <taxon>Eukaryota</taxon>
        <taxon>Metazoa</taxon>
        <taxon>Ecdysozoa</taxon>
        <taxon>Arthropoda</taxon>
        <taxon>Hexapoda</taxon>
        <taxon>Insecta</taxon>
        <taxon>Pterygota</taxon>
        <taxon>Neoptera</taxon>
        <taxon>Endopterygota</taxon>
        <taxon>Diptera</taxon>
        <taxon>Nematocera</taxon>
        <taxon>Culicoidea</taxon>
        <taxon>Culicidae</taxon>
        <taxon>Anophelinae</taxon>
        <taxon>Anopheles</taxon>
    </lineage>
</organism>
<evidence type="ECO:0000259" key="6">
    <source>
        <dbReference type="PROSITE" id="PS00623"/>
    </source>
</evidence>
<sequence>MSRYSTMSVFSVLFLLLVASTVQAIFHKSSPTDNSNLTIGNFIDFTQLLGIDYGRPTLRRRYDYVIVGAGPAGSVLAARLTEDPAVTVLLLEAGRAEIPLVSDVPLAAPNLQSTDYNFAYESEPQTRGCLGLWDRKCSWPHGRGIGGSSIINYMIYTRGNRRDYDAWAAAGNPGWSWDEMLPYHIRSERANVRDFDRNGFHGRSGPLSVEDCPFRSKIATTFVESAQRAGYPYLDYNAGDQLGVSFLQANTLQGRRVTSGNAYLYPARKRPNLHILTSAWVTRVLINKDTKTATGVRLLHNRQYHEVDAEREVILSAGAFESPKLLMLSGIGPAKHLREHGIKLVSDLPVGRKVYEHGGVFGPIFIVREPSDNLVSFEQLANAGEFLRFRNGSGPLTTNSVESLLYVKSPFAEDPDPDYPDVEVMQAFTSFSFDTSPGSRSAYYLTDRMYNEYFRPLANTRNFMFLPMLLKPRAVGRVELKSSNPFNHPMFRYQYFEDERDVDALVYAIKEVIRISTKAPLRRFGVELYTRKVPGCQYMAFNTIDYWRCHVRHLTATFQHQVATCKMGPPQDPEAVVDSRLRVYGIKGLRVADVGIIPEAPTGHTCAHSFLIGEKAADLIKEDHRLH</sequence>
<dbReference type="VEuPathDB" id="VectorBase:ACON012263"/>
<reference evidence="8" key="2">
    <citation type="submission" date="2020-05" db="UniProtKB">
        <authorList>
            <consortium name="EnsemblMetazoa"/>
        </authorList>
    </citation>
    <scope>IDENTIFICATION</scope>
    <source>
        <strain evidence="8">Ngousso</strain>
    </source>
</reference>
<evidence type="ECO:0000313" key="8">
    <source>
        <dbReference type="EnsemblMetazoa" id="ACON012263-PA"/>
    </source>
</evidence>
<name>A0A6E8W5X6_ANOCL</name>
<keyword evidence="5" id="KW-0732">Signal</keyword>
<dbReference type="Pfam" id="PF00732">
    <property type="entry name" value="GMC_oxred_N"/>
    <property type="match status" value="1"/>
</dbReference>
<dbReference type="InterPro" id="IPR012132">
    <property type="entry name" value="GMC_OxRdtase"/>
</dbReference>
<feature type="domain" description="Glucose-methanol-choline oxidoreductase N-terminal" evidence="6">
    <location>
        <begin position="142"/>
        <end position="165"/>
    </location>
</feature>
<evidence type="ECO:0000313" key="9">
    <source>
        <dbReference type="Proteomes" id="UP001105220"/>
    </source>
</evidence>